<proteinExistence type="predicted"/>
<dbReference type="Proteomes" id="UP000784294">
    <property type="component" value="Unassembled WGS sequence"/>
</dbReference>
<name>A0A448XI24_9PLAT</name>
<dbReference type="EMBL" id="CAAALY010254076">
    <property type="protein sequence ID" value="VEL37122.1"/>
    <property type="molecule type" value="Genomic_DNA"/>
</dbReference>
<sequence length="96" mass="10607">MHDQQTDVHVCRPADGPTATATGRQVERRRRHSSRRHGRRLANPNGEAAQSDSDASIMSCLVCPRAHAHLIVALSNEQVTMSADYSTTTVQLETRE</sequence>
<evidence type="ECO:0000256" key="1">
    <source>
        <dbReference type="SAM" id="MobiDB-lite"/>
    </source>
</evidence>
<evidence type="ECO:0000313" key="2">
    <source>
        <dbReference type="EMBL" id="VEL37122.1"/>
    </source>
</evidence>
<feature type="region of interest" description="Disordered" evidence="1">
    <location>
        <begin position="1"/>
        <end position="54"/>
    </location>
</feature>
<keyword evidence="3" id="KW-1185">Reference proteome</keyword>
<feature type="compositionally biased region" description="Basic residues" evidence="1">
    <location>
        <begin position="27"/>
        <end position="40"/>
    </location>
</feature>
<evidence type="ECO:0000313" key="3">
    <source>
        <dbReference type="Proteomes" id="UP000784294"/>
    </source>
</evidence>
<gene>
    <name evidence="2" type="ORF">PXEA_LOCUS30562</name>
</gene>
<dbReference type="AlphaFoldDB" id="A0A448XI24"/>
<comment type="caution">
    <text evidence="2">The sequence shown here is derived from an EMBL/GenBank/DDBJ whole genome shotgun (WGS) entry which is preliminary data.</text>
</comment>
<reference evidence="2" key="1">
    <citation type="submission" date="2018-11" db="EMBL/GenBank/DDBJ databases">
        <authorList>
            <consortium name="Pathogen Informatics"/>
        </authorList>
    </citation>
    <scope>NUCLEOTIDE SEQUENCE</scope>
</reference>
<organism evidence="2 3">
    <name type="scientific">Protopolystoma xenopodis</name>
    <dbReference type="NCBI Taxonomy" id="117903"/>
    <lineage>
        <taxon>Eukaryota</taxon>
        <taxon>Metazoa</taxon>
        <taxon>Spiralia</taxon>
        <taxon>Lophotrochozoa</taxon>
        <taxon>Platyhelminthes</taxon>
        <taxon>Monogenea</taxon>
        <taxon>Polyopisthocotylea</taxon>
        <taxon>Polystomatidea</taxon>
        <taxon>Polystomatidae</taxon>
        <taxon>Protopolystoma</taxon>
    </lineage>
</organism>
<accession>A0A448XI24</accession>
<protein>
    <submittedName>
        <fullName evidence="2">Uncharacterized protein</fullName>
    </submittedName>
</protein>
<feature type="compositionally biased region" description="Basic and acidic residues" evidence="1">
    <location>
        <begin position="1"/>
        <end position="12"/>
    </location>
</feature>